<dbReference type="Gene3D" id="2.40.30.10">
    <property type="entry name" value="Translation factors"/>
    <property type="match status" value="1"/>
</dbReference>
<dbReference type="InterPro" id="IPR017927">
    <property type="entry name" value="FAD-bd_FR_type"/>
</dbReference>
<dbReference type="STRING" id="1486262.TM49_07890"/>
<dbReference type="InterPro" id="IPR039261">
    <property type="entry name" value="FNR_nucleotide-bd"/>
</dbReference>
<protein>
    <submittedName>
        <fullName evidence="3">FAD-binding protein</fullName>
    </submittedName>
</protein>
<organism evidence="3 4">
    <name type="scientific">Martelella endophytica</name>
    <dbReference type="NCBI Taxonomy" id="1486262"/>
    <lineage>
        <taxon>Bacteria</taxon>
        <taxon>Pseudomonadati</taxon>
        <taxon>Pseudomonadota</taxon>
        <taxon>Alphaproteobacteria</taxon>
        <taxon>Hyphomicrobiales</taxon>
        <taxon>Aurantimonadaceae</taxon>
        <taxon>Martelella</taxon>
    </lineage>
</organism>
<gene>
    <name evidence="3" type="ORF">TM49_07890</name>
</gene>
<dbReference type="Pfam" id="PF04954">
    <property type="entry name" value="SIP"/>
    <property type="match status" value="1"/>
</dbReference>
<feature type="domain" description="FAD-binding FR-type" evidence="2">
    <location>
        <begin position="18"/>
        <end position="122"/>
    </location>
</feature>
<evidence type="ECO:0000256" key="1">
    <source>
        <dbReference type="ARBA" id="ARBA00035644"/>
    </source>
</evidence>
<sequence length="254" mass="27660">MDMDMQAIPNIERVRHELKRRALTVKTVEKLTPCMLRITLAGDDLADFTSLAADDHCKVIVPDENGENVMRDYTPRAYDNAARSLVIDFAVHDAGPATRWALAAKVGDTVEIGGPRGSAVLKGAIDRMVLIGDETALPAIGRQIEEAAPGTKIEAIVAVPSPEDEQAFATAADLSIRWIHRPEAQATEPSHFIEALADVTLGEGTYVWIAAEAGVAKAIRRHLMDELNHPLTWMKSAGYWVKGQADTSEKNISE</sequence>
<dbReference type="PANTHER" id="PTHR30157">
    <property type="entry name" value="FERRIC REDUCTASE, NADPH-DEPENDENT"/>
    <property type="match status" value="1"/>
</dbReference>
<dbReference type="Pfam" id="PF08021">
    <property type="entry name" value="FAD_binding_9"/>
    <property type="match status" value="1"/>
</dbReference>
<accession>A0A0D5LPB9</accession>
<comment type="similarity">
    <text evidence="1">Belongs to the SIP oxidoreductase family.</text>
</comment>
<evidence type="ECO:0000313" key="3">
    <source>
        <dbReference type="EMBL" id="AJY45612.1"/>
    </source>
</evidence>
<evidence type="ECO:0000313" key="4">
    <source>
        <dbReference type="Proteomes" id="UP000032611"/>
    </source>
</evidence>
<dbReference type="EMBL" id="CP010803">
    <property type="protein sequence ID" value="AJY45612.1"/>
    <property type="molecule type" value="Genomic_DNA"/>
</dbReference>
<dbReference type="OrthoDB" id="9814826at2"/>
<dbReference type="GO" id="GO:0016491">
    <property type="term" value="F:oxidoreductase activity"/>
    <property type="evidence" value="ECO:0007669"/>
    <property type="project" value="InterPro"/>
</dbReference>
<dbReference type="InterPro" id="IPR039374">
    <property type="entry name" value="SIP_fam"/>
</dbReference>
<dbReference type="KEGG" id="mey:TM49_07890"/>
<dbReference type="InterPro" id="IPR007037">
    <property type="entry name" value="SIP_rossman_dom"/>
</dbReference>
<dbReference type="InterPro" id="IPR017938">
    <property type="entry name" value="Riboflavin_synthase-like_b-brl"/>
</dbReference>
<dbReference type="HOGENOM" id="CLU_040923_4_0_5"/>
<proteinExistence type="inferred from homology"/>
<name>A0A0D5LPB9_MAREN</name>
<dbReference type="PROSITE" id="PS51384">
    <property type="entry name" value="FAD_FR"/>
    <property type="match status" value="1"/>
</dbReference>
<reference evidence="3 4" key="1">
    <citation type="journal article" date="2015" name="Genome Announc.">
        <title>Complete genome sequence of Martelella endophytica YC6887, which has antifungal activity associated with a halophyte.</title>
        <authorList>
            <person name="Khan A."/>
            <person name="Khan H."/>
            <person name="Chung E.J."/>
            <person name="Hossain M.T."/>
            <person name="Chung Y.R."/>
        </authorList>
    </citation>
    <scope>NUCLEOTIDE SEQUENCE [LARGE SCALE GENOMIC DNA]</scope>
    <source>
        <strain evidence="3">YC6887</strain>
    </source>
</reference>
<dbReference type="Gene3D" id="3.40.50.80">
    <property type="entry name" value="Nucleotide-binding domain of ferredoxin-NADP reductase (FNR) module"/>
    <property type="match status" value="1"/>
</dbReference>
<keyword evidence="4" id="KW-1185">Reference proteome</keyword>
<dbReference type="AlphaFoldDB" id="A0A0D5LPB9"/>
<dbReference type="Proteomes" id="UP000032611">
    <property type="component" value="Chromosome"/>
</dbReference>
<dbReference type="PANTHER" id="PTHR30157:SF0">
    <property type="entry name" value="NADPH-DEPENDENT FERRIC-CHELATE REDUCTASE"/>
    <property type="match status" value="1"/>
</dbReference>
<dbReference type="CDD" id="cd06193">
    <property type="entry name" value="siderophore_interacting"/>
    <property type="match status" value="1"/>
</dbReference>
<dbReference type="SUPFAM" id="SSF63380">
    <property type="entry name" value="Riboflavin synthase domain-like"/>
    <property type="match status" value="1"/>
</dbReference>
<dbReference type="PATRIC" id="fig|1486262.3.peg.1629"/>
<evidence type="ECO:0000259" key="2">
    <source>
        <dbReference type="PROSITE" id="PS51384"/>
    </source>
</evidence>
<dbReference type="InterPro" id="IPR013113">
    <property type="entry name" value="SIP_FAD-bd"/>
</dbReference>